<feature type="domain" description="Nudix hydrolase" evidence="1">
    <location>
        <begin position="3"/>
        <end position="96"/>
    </location>
</feature>
<accession>A0A7Y9IBP5</accession>
<gene>
    <name evidence="2" type="ORF">BKA15_005017</name>
</gene>
<dbReference type="SUPFAM" id="SSF55811">
    <property type="entry name" value="Nudix"/>
    <property type="match status" value="1"/>
</dbReference>
<dbReference type="AlphaFoldDB" id="A0A7Y9IBP5"/>
<dbReference type="Pfam" id="PF00293">
    <property type="entry name" value="NUDIX"/>
    <property type="match status" value="1"/>
</dbReference>
<sequence length="127" mass="13843">MIMIRQRRYTTGVDSLEVPGGGVDDDEPHVAAARELREETGYAAATWRDLGPVYSLNGVADAPGRVFLATGLSRVGGDEREVEGISDVLAMPFRDLFARIRRQEITDNESLAALLLALVALDRVRSS</sequence>
<reference evidence="2 3" key="1">
    <citation type="submission" date="2020-07" db="EMBL/GenBank/DDBJ databases">
        <title>Sequencing the genomes of 1000 actinobacteria strains.</title>
        <authorList>
            <person name="Klenk H.-P."/>
        </authorList>
    </citation>
    <scope>NUCLEOTIDE SEQUENCE [LARGE SCALE GENOMIC DNA]</scope>
    <source>
        <strain evidence="2 3">DSM 22083</strain>
    </source>
</reference>
<dbReference type="InterPro" id="IPR000086">
    <property type="entry name" value="NUDIX_hydrolase_dom"/>
</dbReference>
<dbReference type="Proteomes" id="UP000569914">
    <property type="component" value="Unassembled WGS sequence"/>
</dbReference>
<keyword evidence="3" id="KW-1185">Reference proteome</keyword>
<evidence type="ECO:0000313" key="2">
    <source>
        <dbReference type="EMBL" id="NYE73688.1"/>
    </source>
</evidence>
<protein>
    <submittedName>
        <fullName evidence="2">8-oxo-dGTP pyrophosphatase MutT (NUDIX family)</fullName>
    </submittedName>
</protein>
<dbReference type="InterPro" id="IPR015797">
    <property type="entry name" value="NUDIX_hydrolase-like_dom_sf"/>
</dbReference>
<name>A0A7Y9IBP5_9ACTN</name>
<evidence type="ECO:0000259" key="1">
    <source>
        <dbReference type="Pfam" id="PF00293"/>
    </source>
</evidence>
<comment type="caution">
    <text evidence="2">The sequence shown here is derived from an EMBL/GenBank/DDBJ whole genome shotgun (WGS) entry which is preliminary data.</text>
</comment>
<dbReference type="Gene3D" id="3.90.79.10">
    <property type="entry name" value="Nucleoside Triphosphate Pyrophosphohydrolase"/>
    <property type="match status" value="1"/>
</dbReference>
<dbReference type="EMBL" id="JACCBU010000001">
    <property type="protein sequence ID" value="NYE73688.1"/>
    <property type="molecule type" value="Genomic_DNA"/>
</dbReference>
<proteinExistence type="predicted"/>
<evidence type="ECO:0000313" key="3">
    <source>
        <dbReference type="Proteomes" id="UP000569914"/>
    </source>
</evidence>
<organism evidence="2 3">
    <name type="scientific">Microlunatus parietis</name>
    <dbReference type="NCBI Taxonomy" id="682979"/>
    <lineage>
        <taxon>Bacteria</taxon>
        <taxon>Bacillati</taxon>
        <taxon>Actinomycetota</taxon>
        <taxon>Actinomycetes</taxon>
        <taxon>Propionibacteriales</taxon>
        <taxon>Propionibacteriaceae</taxon>
        <taxon>Microlunatus</taxon>
    </lineage>
</organism>